<evidence type="ECO:0000256" key="6">
    <source>
        <dbReference type="ARBA" id="ARBA00023268"/>
    </source>
</evidence>
<evidence type="ECO:0000313" key="14">
    <source>
        <dbReference type="Proteomes" id="UP000230767"/>
    </source>
</evidence>
<dbReference type="GO" id="GO:0009252">
    <property type="term" value="P:peptidoglycan biosynthetic process"/>
    <property type="evidence" value="ECO:0007669"/>
    <property type="project" value="TreeGrafter"/>
</dbReference>
<dbReference type="InterPro" id="IPR001460">
    <property type="entry name" value="PCN-bd_Tpept"/>
</dbReference>
<organism evidence="13 14">
    <name type="scientific">Candidatus Nealsonbacteria bacterium CG_4_10_14_0_8_um_filter_37_14</name>
    <dbReference type="NCBI Taxonomy" id="1974684"/>
    <lineage>
        <taxon>Bacteria</taxon>
        <taxon>Candidatus Nealsoniibacteriota</taxon>
    </lineage>
</organism>
<dbReference type="AlphaFoldDB" id="A0A2M7R7I7"/>
<dbReference type="InterPro" id="IPR050396">
    <property type="entry name" value="Glycosyltr_51/Transpeptidase"/>
</dbReference>
<dbReference type="Proteomes" id="UP000230767">
    <property type="component" value="Unassembled WGS sequence"/>
</dbReference>
<accession>A0A2M7R7I7</accession>
<dbReference type="InterPro" id="IPR023346">
    <property type="entry name" value="Lysozyme-like_dom_sf"/>
</dbReference>
<dbReference type="InterPro" id="IPR036950">
    <property type="entry name" value="PBP_transglycosylase"/>
</dbReference>
<comment type="caution">
    <text evidence="13">The sequence shown here is derived from an EMBL/GenBank/DDBJ whole genome shotgun (WGS) entry which is preliminary data.</text>
</comment>
<dbReference type="InterPro" id="IPR012338">
    <property type="entry name" value="Beta-lactam/transpept-like"/>
</dbReference>
<dbReference type="GO" id="GO:0030288">
    <property type="term" value="C:outer membrane-bounded periplasmic space"/>
    <property type="evidence" value="ECO:0007669"/>
    <property type="project" value="TreeGrafter"/>
</dbReference>
<feature type="domain" description="Glycosyl transferase family 51" evidence="11">
    <location>
        <begin position="73"/>
        <end position="221"/>
    </location>
</feature>
<protein>
    <recommendedName>
        <fullName evidence="7">peptidoglycan glycosyltransferase</fullName>
        <ecNumber evidence="7">2.4.99.28</ecNumber>
    </recommendedName>
</protein>
<name>A0A2M7R7I7_9BACT</name>
<dbReference type="Pfam" id="PF06832">
    <property type="entry name" value="BiPBP_C"/>
    <property type="match status" value="1"/>
</dbReference>
<comment type="catalytic activity">
    <reaction evidence="8">
        <text>[GlcNAc-(1-&gt;4)-Mur2Ac(oyl-L-Ala-gamma-D-Glu-L-Lys-D-Ala-D-Ala)](n)-di-trans,octa-cis-undecaprenyl diphosphate + beta-D-GlcNAc-(1-&gt;4)-Mur2Ac(oyl-L-Ala-gamma-D-Glu-L-Lys-D-Ala-D-Ala)-di-trans,octa-cis-undecaprenyl diphosphate = [GlcNAc-(1-&gt;4)-Mur2Ac(oyl-L-Ala-gamma-D-Glu-L-Lys-D-Ala-D-Ala)](n+1)-di-trans,octa-cis-undecaprenyl diphosphate + di-trans,octa-cis-undecaprenyl diphosphate + H(+)</text>
        <dbReference type="Rhea" id="RHEA:23708"/>
        <dbReference type="Rhea" id="RHEA-COMP:9602"/>
        <dbReference type="Rhea" id="RHEA-COMP:9603"/>
        <dbReference type="ChEBI" id="CHEBI:15378"/>
        <dbReference type="ChEBI" id="CHEBI:58405"/>
        <dbReference type="ChEBI" id="CHEBI:60033"/>
        <dbReference type="ChEBI" id="CHEBI:78435"/>
        <dbReference type="EC" id="2.4.99.28"/>
    </reaction>
</comment>
<proteinExistence type="predicted"/>
<evidence type="ECO:0000256" key="7">
    <source>
        <dbReference type="ARBA" id="ARBA00044770"/>
    </source>
</evidence>
<dbReference type="Pfam" id="PF00905">
    <property type="entry name" value="Transpeptidase"/>
    <property type="match status" value="1"/>
</dbReference>
<evidence type="ECO:0000256" key="3">
    <source>
        <dbReference type="ARBA" id="ARBA00022676"/>
    </source>
</evidence>
<keyword evidence="2" id="KW-0645">Protease</keyword>
<dbReference type="GO" id="GO:0006508">
    <property type="term" value="P:proteolysis"/>
    <property type="evidence" value="ECO:0007669"/>
    <property type="project" value="UniProtKB-KW"/>
</dbReference>
<evidence type="ECO:0000259" key="11">
    <source>
        <dbReference type="Pfam" id="PF00912"/>
    </source>
</evidence>
<dbReference type="SUPFAM" id="SSF53955">
    <property type="entry name" value="Lysozyme-like"/>
    <property type="match status" value="1"/>
</dbReference>
<dbReference type="Gene3D" id="3.40.710.10">
    <property type="entry name" value="DD-peptidase/beta-lactamase superfamily"/>
    <property type="match status" value="1"/>
</dbReference>
<keyword evidence="4" id="KW-0808">Transferase</keyword>
<dbReference type="EMBL" id="PFLW01000034">
    <property type="protein sequence ID" value="PIY89333.1"/>
    <property type="molecule type" value="Genomic_DNA"/>
</dbReference>
<dbReference type="Pfam" id="PF00912">
    <property type="entry name" value="Transgly"/>
    <property type="match status" value="1"/>
</dbReference>
<evidence type="ECO:0000259" key="12">
    <source>
        <dbReference type="Pfam" id="PF06832"/>
    </source>
</evidence>
<evidence type="ECO:0000256" key="8">
    <source>
        <dbReference type="ARBA" id="ARBA00049902"/>
    </source>
</evidence>
<feature type="domain" description="Penicillin-binding C-terminal" evidence="12">
    <location>
        <begin position="631"/>
        <end position="698"/>
    </location>
</feature>
<evidence type="ECO:0000313" key="13">
    <source>
        <dbReference type="EMBL" id="PIY89333.1"/>
    </source>
</evidence>
<dbReference type="PANTHER" id="PTHR32282:SF15">
    <property type="entry name" value="PENICILLIN-BINDING PROTEIN 1C"/>
    <property type="match status" value="1"/>
</dbReference>
<dbReference type="GO" id="GO:0008658">
    <property type="term" value="F:penicillin binding"/>
    <property type="evidence" value="ECO:0007669"/>
    <property type="project" value="InterPro"/>
</dbReference>
<evidence type="ECO:0000256" key="1">
    <source>
        <dbReference type="ARBA" id="ARBA00022645"/>
    </source>
</evidence>
<keyword evidence="6" id="KW-0511">Multifunctional enzyme</keyword>
<reference evidence="14" key="1">
    <citation type="submission" date="2017-09" db="EMBL/GenBank/DDBJ databases">
        <title>Depth-based differentiation of microbial function through sediment-hosted aquifers and enrichment of novel symbionts in the deep terrestrial subsurface.</title>
        <authorList>
            <person name="Probst A.J."/>
            <person name="Ladd B."/>
            <person name="Jarett J.K."/>
            <person name="Geller-Mcgrath D.E."/>
            <person name="Sieber C.M.K."/>
            <person name="Emerson J.B."/>
            <person name="Anantharaman K."/>
            <person name="Thomas B.C."/>
            <person name="Malmstrom R."/>
            <person name="Stieglmeier M."/>
            <person name="Klingl A."/>
            <person name="Woyke T."/>
            <person name="Ryan C.M."/>
            <person name="Banfield J.F."/>
        </authorList>
    </citation>
    <scope>NUCLEOTIDE SEQUENCE [LARGE SCALE GENOMIC DNA]</scope>
</reference>
<dbReference type="InterPro" id="IPR009647">
    <property type="entry name" value="PBP_C"/>
</dbReference>
<dbReference type="EC" id="2.4.99.28" evidence="7"/>
<evidence type="ECO:0000256" key="9">
    <source>
        <dbReference type="SAM" id="Phobius"/>
    </source>
</evidence>
<sequence>MKINNPVSNLKNQKPLLIVGLILLAIISAFLITGYFLQKQLITIYDNQNSQIVKDRNGQEIGILPNEKGNFARYFDKIPARVKELLIQKEDQYFYYHFGFNPWSIIRASLGYLGLYPSKASSTITQQLVKNLLKKETERSLKNKIIESFYTLSLETYQTKNNILKMYLNTIYFGQKTQGLAEASRLYFDLSPDLISDSQILQLLSTLSSPAENNPTSSKNKKIALSLAQKMGFSEQNLIMTDPLTVKENMKKYSHFHDTYFEIQTLYSLKETPEQKSVELTIDKDLTTKIRKIIERNLEDLKPKNAKNGAAIVVKLPENEILALIGSPNPQSFGEGYQINMLQEPRPIGSTIKPFIYLKAFEKGLRPYTLIDDREYKYITAIGFPLYPKNFDYKYRGEVNLHYALSNSLNVPTVKVLEYVGLQDFYNFLEKDLEFKPIQDLDNYQLGIALGALEMNLLDLAHYFTIFSNDGILKELKIYKNDETLAPDKRITEPEYIQLINKILNDRETGIEQFGLKSDLNLFQQNYALKTGTSRDFRDSWVIGYTPDFLVGVWLGNADNSPMDEVSGQVGAGRIWAEIMELLLNSKYNKKTPLNFDLIREFNYMGEIEYGLPNDNYQKCQNLLKGEDQSLILNPHDGDTFLLEENSKIILKAKENVKWFIDGKFLGEDKDIIFTPTEPGQYQIKAESSDGFQEKVNIWING</sequence>
<evidence type="ECO:0000259" key="10">
    <source>
        <dbReference type="Pfam" id="PF00905"/>
    </source>
</evidence>
<keyword evidence="1" id="KW-0121">Carboxypeptidase</keyword>
<dbReference type="Gene3D" id="1.10.3810.10">
    <property type="entry name" value="Biosynthetic peptidoglycan transglycosylase-like"/>
    <property type="match status" value="1"/>
</dbReference>
<dbReference type="PANTHER" id="PTHR32282">
    <property type="entry name" value="BINDING PROTEIN TRANSPEPTIDASE, PUTATIVE-RELATED"/>
    <property type="match status" value="1"/>
</dbReference>
<gene>
    <name evidence="13" type="ORF">COY73_01175</name>
</gene>
<keyword evidence="9" id="KW-0812">Transmembrane</keyword>
<keyword evidence="9" id="KW-1133">Transmembrane helix</keyword>
<keyword evidence="3" id="KW-0328">Glycosyltransferase</keyword>
<feature type="transmembrane region" description="Helical" evidence="9">
    <location>
        <begin position="16"/>
        <end position="37"/>
    </location>
</feature>
<keyword evidence="9" id="KW-0472">Membrane</keyword>
<evidence type="ECO:0000256" key="4">
    <source>
        <dbReference type="ARBA" id="ARBA00022679"/>
    </source>
</evidence>
<dbReference type="GO" id="GO:0004180">
    <property type="term" value="F:carboxypeptidase activity"/>
    <property type="evidence" value="ECO:0007669"/>
    <property type="project" value="UniProtKB-KW"/>
</dbReference>
<dbReference type="SUPFAM" id="SSF56601">
    <property type="entry name" value="beta-lactamase/transpeptidase-like"/>
    <property type="match status" value="1"/>
</dbReference>
<dbReference type="GO" id="GO:0008955">
    <property type="term" value="F:peptidoglycan glycosyltransferase activity"/>
    <property type="evidence" value="ECO:0007669"/>
    <property type="project" value="UniProtKB-EC"/>
</dbReference>
<feature type="domain" description="Penicillin-binding protein transpeptidase" evidence="10">
    <location>
        <begin position="309"/>
        <end position="580"/>
    </location>
</feature>
<evidence type="ECO:0000256" key="2">
    <source>
        <dbReference type="ARBA" id="ARBA00022670"/>
    </source>
</evidence>
<dbReference type="InterPro" id="IPR001264">
    <property type="entry name" value="Glyco_trans_51"/>
</dbReference>
<keyword evidence="5" id="KW-0378">Hydrolase</keyword>
<evidence type="ECO:0000256" key="5">
    <source>
        <dbReference type="ARBA" id="ARBA00022801"/>
    </source>
</evidence>